<comment type="caution">
    <text evidence="2">The sequence shown here is derived from an EMBL/GenBank/DDBJ whole genome shotgun (WGS) entry which is preliminary data.</text>
</comment>
<dbReference type="STRING" id="649761.HMPREF0973_00621"/>
<reference evidence="2 3" key="1">
    <citation type="submission" date="2009-09" db="EMBL/GenBank/DDBJ databases">
        <authorList>
            <person name="Weinstock G."/>
            <person name="Sodergren E."/>
            <person name="Clifton S."/>
            <person name="Fulton L."/>
            <person name="Fulton B."/>
            <person name="Courtney L."/>
            <person name="Fronick C."/>
            <person name="Harrison M."/>
            <person name="Strong C."/>
            <person name="Farmer C."/>
            <person name="Delahaunty K."/>
            <person name="Markovic C."/>
            <person name="Hall O."/>
            <person name="Minx P."/>
            <person name="Tomlinson C."/>
            <person name="Mitreva M."/>
            <person name="Nelson J."/>
            <person name="Hou S."/>
            <person name="Wollam A."/>
            <person name="Pepin K.H."/>
            <person name="Johnson M."/>
            <person name="Bhonagiri V."/>
            <person name="Nash W.E."/>
            <person name="Warren W."/>
            <person name="Chinwalla A."/>
            <person name="Mardis E.R."/>
            <person name="Wilson R.K."/>
        </authorList>
    </citation>
    <scope>NUCLEOTIDE SEQUENCE [LARGE SCALE GENOMIC DNA]</scope>
    <source>
        <strain evidence="2 3">F0319</strain>
    </source>
</reference>
<keyword evidence="1" id="KW-1133">Transmembrane helix</keyword>
<evidence type="ECO:0000256" key="1">
    <source>
        <dbReference type="SAM" id="Phobius"/>
    </source>
</evidence>
<dbReference type="Proteomes" id="UP000003327">
    <property type="component" value="Unassembled WGS sequence"/>
</dbReference>
<name>C9MLZ5_9BACT</name>
<keyword evidence="3" id="KW-1185">Reference proteome</keyword>
<keyword evidence="1" id="KW-0472">Membrane</keyword>
<evidence type="ECO:0000313" key="3">
    <source>
        <dbReference type="Proteomes" id="UP000003327"/>
    </source>
</evidence>
<evidence type="ECO:0000313" key="2">
    <source>
        <dbReference type="EMBL" id="EEX19679.1"/>
    </source>
</evidence>
<feature type="transmembrane region" description="Helical" evidence="1">
    <location>
        <begin position="20"/>
        <end position="42"/>
    </location>
</feature>
<keyword evidence="1" id="KW-0812">Transmembrane</keyword>
<sequence length="55" mass="6654">MSVTKTREVFSLPNVHYAYYYYYCLSSLLLCTLILCHVRLFAYLCQLIRLLQIHY</sequence>
<gene>
    <name evidence="2" type="ORF">HMPREF0973_00621</name>
</gene>
<proteinExistence type="predicted"/>
<accession>C9MLZ5</accession>
<protein>
    <submittedName>
        <fullName evidence="2">Uncharacterized protein</fullName>
    </submittedName>
</protein>
<dbReference type="HOGENOM" id="CLU_3028613_0_0_10"/>
<dbReference type="AlphaFoldDB" id="C9MLZ5"/>
<organism evidence="2 3">
    <name type="scientific">Prevotella veroralis F0319</name>
    <dbReference type="NCBI Taxonomy" id="649761"/>
    <lineage>
        <taxon>Bacteria</taxon>
        <taxon>Pseudomonadati</taxon>
        <taxon>Bacteroidota</taxon>
        <taxon>Bacteroidia</taxon>
        <taxon>Bacteroidales</taxon>
        <taxon>Prevotellaceae</taxon>
        <taxon>Prevotella</taxon>
    </lineage>
</organism>
<dbReference type="EMBL" id="ACVA01000013">
    <property type="protein sequence ID" value="EEX19679.1"/>
    <property type="molecule type" value="Genomic_DNA"/>
</dbReference>